<dbReference type="PANTHER" id="PTHR33870:SF7">
    <property type="entry name" value="OS12G0127650 PROTEIN"/>
    <property type="match status" value="1"/>
</dbReference>
<dbReference type="OMA" id="PSACFIP"/>
<reference evidence="3" key="1">
    <citation type="submission" date="2019-03" db="EMBL/GenBank/DDBJ databases">
        <title>WGS assembly of Setaria viridis.</title>
        <authorList>
            <person name="Huang P."/>
            <person name="Jenkins J."/>
            <person name="Grimwood J."/>
            <person name="Barry K."/>
            <person name="Healey A."/>
            <person name="Mamidi S."/>
            <person name="Sreedasyam A."/>
            <person name="Shu S."/>
            <person name="Feldman M."/>
            <person name="Wu J."/>
            <person name="Yu Y."/>
            <person name="Chen C."/>
            <person name="Johnson J."/>
            <person name="Rokhsar D."/>
            <person name="Baxter I."/>
            <person name="Schmutz J."/>
            <person name="Brutnell T."/>
            <person name="Kellogg E."/>
        </authorList>
    </citation>
    <scope>NUCLEOTIDE SEQUENCE [LARGE SCALE GENOMIC DNA]</scope>
</reference>
<keyword evidence="2" id="KW-1133">Transmembrane helix</keyword>
<dbReference type="Proteomes" id="UP000298652">
    <property type="component" value="Chromosome 7"/>
</dbReference>
<feature type="compositionally biased region" description="Basic and acidic residues" evidence="1">
    <location>
        <begin position="770"/>
        <end position="779"/>
    </location>
</feature>
<accession>A0A4U6U263</accession>
<feature type="region of interest" description="Disordered" evidence="1">
    <location>
        <begin position="544"/>
        <end position="595"/>
    </location>
</feature>
<dbReference type="PANTHER" id="PTHR33870">
    <property type="entry name" value="CARDIOMYOPATHY-ASSOCIATED PROTEIN"/>
    <property type="match status" value="1"/>
</dbReference>
<evidence type="ECO:0000256" key="2">
    <source>
        <dbReference type="SAM" id="Phobius"/>
    </source>
</evidence>
<gene>
    <name evidence="3" type="ORF">SEVIR_7G319700v2</name>
</gene>
<dbReference type="Gramene" id="TKW07633">
    <property type="protein sequence ID" value="TKW07633"/>
    <property type="gene ID" value="SEVIR_7G319700v2"/>
</dbReference>
<feature type="region of interest" description="Disordered" evidence="1">
    <location>
        <begin position="383"/>
        <end position="443"/>
    </location>
</feature>
<proteinExistence type="predicted"/>
<organism evidence="3 4">
    <name type="scientific">Setaria viridis</name>
    <name type="common">Green bristlegrass</name>
    <name type="synonym">Setaria italica subsp. viridis</name>
    <dbReference type="NCBI Taxonomy" id="4556"/>
    <lineage>
        <taxon>Eukaryota</taxon>
        <taxon>Viridiplantae</taxon>
        <taxon>Streptophyta</taxon>
        <taxon>Embryophyta</taxon>
        <taxon>Tracheophyta</taxon>
        <taxon>Spermatophyta</taxon>
        <taxon>Magnoliopsida</taxon>
        <taxon>Liliopsida</taxon>
        <taxon>Poales</taxon>
        <taxon>Poaceae</taxon>
        <taxon>PACMAD clade</taxon>
        <taxon>Panicoideae</taxon>
        <taxon>Panicodae</taxon>
        <taxon>Paniceae</taxon>
        <taxon>Cenchrinae</taxon>
        <taxon>Setaria</taxon>
    </lineage>
</organism>
<dbReference type="EMBL" id="CM016558">
    <property type="protein sequence ID" value="TKW07633.1"/>
    <property type="molecule type" value="Genomic_DNA"/>
</dbReference>
<dbReference type="AlphaFoldDB" id="A0A4U6U263"/>
<feature type="transmembrane region" description="Helical" evidence="2">
    <location>
        <begin position="144"/>
        <end position="165"/>
    </location>
</feature>
<keyword evidence="2" id="KW-0812">Transmembrane</keyword>
<protein>
    <submittedName>
        <fullName evidence="3">Uncharacterized protein</fullName>
    </submittedName>
</protein>
<feature type="region of interest" description="Disordered" evidence="1">
    <location>
        <begin position="766"/>
        <end position="803"/>
    </location>
</feature>
<feature type="transmembrane region" description="Helical" evidence="2">
    <location>
        <begin position="172"/>
        <end position="196"/>
    </location>
</feature>
<name>A0A4U6U263_SETVI</name>
<evidence type="ECO:0000256" key="1">
    <source>
        <dbReference type="SAM" id="MobiDB-lite"/>
    </source>
</evidence>
<keyword evidence="2" id="KW-0472">Membrane</keyword>
<evidence type="ECO:0000313" key="4">
    <source>
        <dbReference type="Proteomes" id="UP000298652"/>
    </source>
</evidence>
<keyword evidence="4" id="KW-1185">Reference proteome</keyword>
<feature type="compositionally biased region" description="Basic and acidic residues" evidence="1">
    <location>
        <begin position="434"/>
        <end position="443"/>
    </location>
</feature>
<feature type="compositionally biased region" description="Acidic residues" evidence="1">
    <location>
        <begin position="394"/>
        <end position="414"/>
    </location>
</feature>
<sequence>MVAFPWRPKLSCRCLRWRPVLLRSPGQGIPDQKGLQLRAFPPSACFIPPSLSPSPRLPAPFPVTQSLPCLAAFPIHQPRPSPVTALVRGNSVRDSWPSPPPVVSSRKVSLYLYLRAEFMETKMPFDSNNLIFHIKRIVYPSIRIGYQSACDYPVVLGIGVLLLFLHKLCPSLFTFLLSSSPVFLLTALLLGALLSYGEPSAPVIEEETLENQKKSSPESKVSVTERSAEEVQNVAVTRAAKIFETPVFCIEERTSDILVHDSHRDEENVIHMSADTVLSAETSVLSKNEVIVEREEYVKEFCEEVELKQFESTTTERCHYEVNNQYQFGELMSACWEPVMRQEPCSDSESDLSDSSSDASITDIIPMLDELNLPVNLGTDHPSSIFRDNLNSSSDDDEDDSKEDGDLSSDEDRTEEEKADGNFWKDFMDPSSSDTEKNGNLESLMERRKAKNILKFELDRRLMDMQAADAIQKMEEASRFRVQVPSISTPRPNPFDPSSGSEEIAELPKIPDSAPSVLLPWRKPFDISFDQIVDHGNRLQETWTPRSRFPSTQRRKHENLYLKQSTYLRHHNGTKPEKPEVSEKDASDNHSYNNSEQALNNGKLFGSLEPHVGDEIKILSAAISDVCVLEVNEGTKSTDPVIGTDSFYIQKSISSTSKANDLVSAGCEQLLLCSLSEEYNTEKHIVEADSISEVNSLFKCRMEEVLVQSISESGIDQPLTGKLEHELNGTLCTESAMPAIEARSVEELNSQFVQLSGEALECATSDSSCDDEHIQDRSSEALPVENGHTSELPKKDCHSYPTPDNPVAVNVKCKSKELLTEDTELPVLEACSVEEMNSLFRQLEDEAPAQMPHSPDLMVGEHNGDIDSGVLVPDANSSEGIGSAFVHLSNDDEKIKIPGDGEVILGSVELNSGLHVMETNALNGDDTSGFDSTKAIEIKQSLERA</sequence>
<evidence type="ECO:0000313" key="3">
    <source>
        <dbReference type="EMBL" id="TKW07633.1"/>
    </source>
</evidence>
<feature type="compositionally biased region" description="Basic and acidic residues" evidence="1">
    <location>
        <begin position="574"/>
        <end position="588"/>
    </location>
</feature>